<evidence type="ECO:0000313" key="2">
    <source>
        <dbReference type="EMBL" id="CAH2046166.1"/>
    </source>
</evidence>
<proteinExistence type="predicted"/>
<keyword evidence="3" id="KW-1185">Reference proteome</keyword>
<evidence type="ECO:0000313" key="3">
    <source>
        <dbReference type="Proteomes" id="UP000837857"/>
    </source>
</evidence>
<reference evidence="2" key="1">
    <citation type="submission" date="2022-03" db="EMBL/GenBank/DDBJ databases">
        <authorList>
            <person name="Martin H S."/>
        </authorList>
    </citation>
    <scope>NUCLEOTIDE SEQUENCE</scope>
</reference>
<protein>
    <submittedName>
        <fullName evidence="2">Uncharacterized protein</fullName>
    </submittedName>
</protein>
<organism evidence="2 3">
    <name type="scientific">Iphiclides podalirius</name>
    <name type="common">scarce swallowtail</name>
    <dbReference type="NCBI Taxonomy" id="110791"/>
    <lineage>
        <taxon>Eukaryota</taxon>
        <taxon>Metazoa</taxon>
        <taxon>Ecdysozoa</taxon>
        <taxon>Arthropoda</taxon>
        <taxon>Hexapoda</taxon>
        <taxon>Insecta</taxon>
        <taxon>Pterygota</taxon>
        <taxon>Neoptera</taxon>
        <taxon>Endopterygota</taxon>
        <taxon>Lepidoptera</taxon>
        <taxon>Glossata</taxon>
        <taxon>Ditrysia</taxon>
        <taxon>Papilionoidea</taxon>
        <taxon>Papilionidae</taxon>
        <taxon>Papilioninae</taxon>
        <taxon>Iphiclides</taxon>
    </lineage>
</organism>
<accession>A0ABN8I2U4</accession>
<dbReference type="EMBL" id="OW152828">
    <property type="protein sequence ID" value="CAH2046166.1"/>
    <property type="molecule type" value="Genomic_DNA"/>
</dbReference>
<feature type="non-terminal residue" evidence="2">
    <location>
        <position position="1"/>
    </location>
</feature>
<evidence type="ECO:0000256" key="1">
    <source>
        <dbReference type="SAM" id="MobiDB-lite"/>
    </source>
</evidence>
<name>A0ABN8I2U4_9NEOP</name>
<dbReference type="Proteomes" id="UP000837857">
    <property type="component" value="Chromosome 16"/>
</dbReference>
<sequence length="77" mass="7988">MKTMLDSDGSVASGRVAGKWELVGTESMGEGAILSVSWRACVRRAPANNFVSRLTGLDSTGTEGRRGGPRGAAAIIH</sequence>
<feature type="region of interest" description="Disordered" evidence="1">
    <location>
        <begin position="56"/>
        <end position="77"/>
    </location>
</feature>
<gene>
    <name evidence="2" type="ORF">IPOD504_LOCUS5399</name>
</gene>